<dbReference type="GO" id="GO:0005085">
    <property type="term" value="F:guanyl-nucleotide exchange factor activity"/>
    <property type="evidence" value="ECO:0007669"/>
    <property type="project" value="InterPro"/>
</dbReference>
<dbReference type="GO" id="GO:0032012">
    <property type="term" value="P:regulation of ARF protein signal transduction"/>
    <property type="evidence" value="ECO:0007669"/>
    <property type="project" value="InterPro"/>
</dbReference>
<feature type="compositionally biased region" description="Polar residues" evidence="1">
    <location>
        <begin position="373"/>
        <end position="397"/>
    </location>
</feature>
<keyword evidence="4" id="KW-1185">Reference proteome</keyword>
<feature type="region of interest" description="Disordered" evidence="1">
    <location>
        <begin position="1"/>
        <end position="20"/>
    </location>
</feature>
<dbReference type="InterPro" id="IPR023394">
    <property type="entry name" value="Sec7_C_sf"/>
</dbReference>
<proteinExistence type="predicted"/>
<dbReference type="InterPro" id="IPR035999">
    <property type="entry name" value="Sec7_dom_sf"/>
</dbReference>
<protein>
    <recommendedName>
        <fullName evidence="2">SEC7 domain-containing protein</fullName>
    </recommendedName>
</protein>
<dbReference type="Gene3D" id="2.30.29.30">
    <property type="entry name" value="Pleckstrin-homology domain (PH domain)/Phosphotyrosine-binding domain (PTB)"/>
    <property type="match status" value="1"/>
</dbReference>
<reference evidence="3" key="1">
    <citation type="submission" date="2020-01" db="EMBL/GenBank/DDBJ databases">
        <title>Genome Sequencing of Three Apophysomyces-Like Fungal Strains Confirms a Novel Fungal Genus in the Mucoromycota with divergent Burkholderia-like Endosymbiotic Bacteria.</title>
        <authorList>
            <person name="Stajich J.E."/>
            <person name="Macias A.M."/>
            <person name="Carter-House D."/>
            <person name="Lovett B."/>
            <person name="Kasson L.R."/>
            <person name="Berry K."/>
            <person name="Grigoriev I."/>
            <person name="Chang Y."/>
            <person name="Spatafora J."/>
            <person name="Kasson M.T."/>
        </authorList>
    </citation>
    <scope>NUCLEOTIDE SEQUENCE</scope>
    <source>
        <strain evidence="3">NRRL A-21654</strain>
    </source>
</reference>
<dbReference type="InterPro" id="IPR000904">
    <property type="entry name" value="Sec7_dom"/>
</dbReference>
<dbReference type="Proteomes" id="UP000605846">
    <property type="component" value="Unassembled WGS sequence"/>
</dbReference>
<dbReference type="PROSITE" id="PS50190">
    <property type="entry name" value="SEC7"/>
    <property type="match status" value="1"/>
</dbReference>
<feature type="region of interest" description="Disordered" evidence="1">
    <location>
        <begin position="373"/>
        <end position="400"/>
    </location>
</feature>
<dbReference type="Pfam" id="PF15410">
    <property type="entry name" value="PH_9"/>
    <property type="match status" value="1"/>
</dbReference>
<sequence>MSTRASRSSTTMSSVYTTFASPDEENFSQLVCKRHLALDTDNMPSYEKTADYAQDNEDSSSEEFVDAVDNQASESTLEGHSCKDLQEPDEPVQNVQRRSILTDTESIAKAVDRLWKEDPSFCSKESIAEWLGTRAAVLQQYMDCFEFSKQRVDMAFRKLCSKLYLKAESQQIDRILEAFASRYWECNSDSVLGSKGNKDKRVRHNSMINNRLRPDVVYAVAYSILLLNTDLHAAKINHRKMTRSKFVKNTIATIRSLNSAPCSADTPFNLPNTSHFSVSLPVSTSVRSALSSASSMPSSFRAIRRNPSVKSLSCIQHKKSSDTLRIAPAISMESLRSKNFADQRLFRKQKAWLTEMEALLKDIYNRTKSNPINQASTAYERQPSATEELQKQDSASPSVDDISADVSINVHKEGFVMRKQVLESSDRKAKSRGWQLCYMEINEGEITMYRPTNGSSKDNRRSLVIWSHNKICNMQENLNSLPSVSNDDCNSDKLWKHGHHQVLGKIDTKHSLARLLPPPGWNGQRHHVFCLETADGAVWLFEALNLYSVLEWVSTCNYWAALKSKEPLPGGVCNLDYGWGTAWTKQDLQEDGVTLSRAESPLPEWKPPAPCLVSSTLSECDQLQSLTRCADGLVNTLEEHRGLKELIERKVSHNQCVAPSSHRSLVCLPFLQ</sequence>
<accession>A0A8H7EU22</accession>
<dbReference type="PANTHER" id="PTHR10663:SF373">
    <property type="entry name" value="PH AND SEC7 DOMAIN-CONTAINING PROTEIN C11E3.11C"/>
    <property type="match status" value="1"/>
</dbReference>
<dbReference type="SMART" id="SM00222">
    <property type="entry name" value="Sec7"/>
    <property type="match status" value="1"/>
</dbReference>
<evidence type="ECO:0000259" key="2">
    <source>
        <dbReference type="PROSITE" id="PS50190"/>
    </source>
</evidence>
<organism evidence="3 4">
    <name type="scientific">Apophysomyces ossiformis</name>
    <dbReference type="NCBI Taxonomy" id="679940"/>
    <lineage>
        <taxon>Eukaryota</taxon>
        <taxon>Fungi</taxon>
        <taxon>Fungi incertae sedis</taxon>
        <taxon>Mucoromycota</taxon>
        <taxon>Mucoromycotina</taxon>
        <taxon>Mucoromycetes</taxon>
        <taxon>Mucorales</taxon>
        <taxon>Mucorineae</taxon>
        <taxon>Mucoraceae</taxon>
        <taxon>Apophysomyces</taxon>
    </lineage>
</organism>
<dbReference type="Gene3D" id="1.10.1000.11">
    <property type="entry name" value="Arf Nucleotide-binding Site Opener,domain 2"/>
    <property type="match status" value="1"/>
</dbReference>
<name>A0A8H7EU22_9FUNG</name>
<dbReference type="InterPro" id="IPR001849">
    <property type="entry name" value="PH_domain"/>
</dbReference>
<dbReference type="PANTHER" id="PTHR10663">
    <property type="entry name" value="GUANYL-NUCLEOTIDE EXCHANGE FACTOR"/>
    <property type="match status" value="1"/>
</dbReference>
<dbReference type="AlphaFoldDB" id="A0A8H7EU22"/>
<dbReference type="Pfam" id="PF01369">
    <property type="entry name" value="Sec7"/>
    <property type="match status" value="1"/>
</dbReference>
<dbReference type="SMART" id="SM00233">
    <property type="entry name" value="PH"/>
    <property type="match status" value="1"/>
</dbReference>
<comment type="caution">
    <text evidence="3">The sequence shown here is derived from an EMBL/GenBank/DDBJ whole genome shotgun (WGS) entry which is preliminary data.</text>
</comment>
<dbReference type="EMBL" id="JABAYA010000012">
    <property type="protein sequence ID" value="KAF7731020.1"/>
    <property type="molecule type" value="Genomic_DNA"/>
</dbReference>
<evidence type="ECO:0000313" key="4">
    <source>
        <dbReference type="Proteomes" id="UP000605846"/>
    </source>
</evidence>
<evidence type="ECO:0000256" key="1">
    <source>
        <dbReference type="SAM" id="MobiDB-lite"/>
    </source>
</evidence>
<feature type="domain" description="SEC7" evidence="2">
    <location>
        <begin position="86"/>
        <end position="267"/>
    </location>
</feature>
<gene>
    <name evidence="3" type="ORF">EC973_001066</name>
</gene>
<evidence type="ECO:0000313" key="3">
    <source>
        <dbReference type="EMBL" id="KAF7731020.1"/>
    </source>
</evidence>
<dbReference type="InterPro" id="IPR041681">
    <property type="entry name" value="PH_9"/>
</dbReference>
<dbReference type="SUPFAM" id="SSF48425">
    <property type="entry name" value="Sec7 domain"/>
    <property type="match status" value="1"/>
</dbReference>
<dbReference type="SUPFAM" id="SSF50729">
    <property type="entry name" value="PH domain-like"/>
    <property type="match status" value="1"/>
</dbReference>
<feature type="compositionally biased region" description="Low complexity" evidence="1">
    <location>
        <begin position="1"/>
        <end position="18"/>
    </location>
</feature>
<dbReference type="OrthoDB" id="2157641at2759"/>
<dbReference type="InterPro" id="IPR011993">
    <property type="entry name" value="PH-like_dom_sf"/>
</dbReference>